<feature type="active site" description="Charge relay system" evidence="6">
    <location>
        <position position="346"/>
    </location>
</feature>
<comment type="similarity">
    <text evidence="1 6 7">Belongs to the peptidase S8 family.</text>
</comment>
<feature type="active site" description="Charge relay system" evidence="6">
    <location>
        <position position="148"/>
    </location>
</feature>
<keyword evidence="3 8" id="KW-0732">Signal</keyword>
<dbReference type="InterPro" id="IPR034193">
    <property type="entry name" value="PCSK9_ProteinaseK-like"/>
</dbReference>
<dbReference type="InterPro" id="IPR023828">
    <property type="entry name" value="Peptidase_S8_Ser-AS"/>
</dbReference>
<evidence type="ECO:0000256" key="2">
    <source>
        <dbReference type="ARBA" id="ARBA00022670"/>
    </source>
</evidence>
<dbReference type="SUPFAM" id="SSF54897">
    <property type="entry name" value="Protease propeptides/inhibitors"/>
    <property type="match status" value="1"/>
</dbReference>
<keyword evidence="12" id="KW-1185">Reference proteome</keyword>
<dbReference type="InterPro" id="IPR010259">
    <property type="entry name" value="S8pro/Inhibitor_I9"/>
</dbReference>
<evidence type="ECO:0000313" key="11">
    <source>
        <dbReference type="EMBL" id="KAI6299645.1"/>
    </source>
</evidence>
<feature type="active site" description="Charge relay system" evidence="6">
    <location>
        <position position="182"/>
    </location>
</feature>
<dbReference type="InterPro" id="IPR036852">
    <property type="entry name" value="Peptidase_S8/S53_dom_sf"/>
</dbReference>
<reference evidence="11" key="1">
    <citation type="submission" date="2021-01" db="EMBL/GenBank/DDBJ databases">
        <title>Deciphering the adaptive evolutionary patterns associated with biogeogrpahic diversity in the finger millet blast pathogen Magnaporthe oryzae in Eastern Africa.</title>
        <authorList>
            <person name="Onyema G."/>
            <person name="Shittu T.A."/>
            <person name="Dodsworth S."/>
            <person name="Devilliers S."/>
            <person name="Muthumeenakshi S."/>
            <person name="Sreenivasaprasad S."/>
        </authorList>
    </citation>
    <scope>NUCLEOTIDE SEQUENCE</scope>
    <source>
        <strain evidence="11">D15/s37</strain>
    </source>
</reference>
<dbReference type="InterPro" id="IPR022398">
    <property type="entry name" value="Peptidase_S8_His-AS"/>
</dbReference>
<evidence type="ECO:0000256" key="1">
    <source>
        <dbReference type="ARBA" id="ARBA00011073"/>
    </source>
</evidence>
<accession>A0ABQ8NN39</accession>
<feature type="chain" id="PRO_5047521604" evidence="8">
    <location>
        <begin position="16"/>
        <end position="402"/>
    </location>
</feature>
<keyword evidence="5 6" id="KW-0720">Serine protease</keyword>
<feature type="domain" description="Peptidase S8/S53" evidence="9">
    <location>
        <begin position="139"/>
        <end position="377"/>
    </location>
</feature>
<evidence type="ECO:0000313" key="12">
    <source>
        <dbReference type="Proteomes" id="UP001059893"/>
    </source>
</evidence>
<dbReference type="PROSITE" id="PS00138">
    <property type="entry name" value="SUBTILASE_SER"/>
    <property type="match status" value="1"/>
</dbReference>
<dbReference type="InterPro" id="IPR050131">
    <property type="entry name" value="Peptidase_S8_subtilisin-like"/>
</dbReference>
<keyword evidence="2 6" id="KW-0645">Protease</keyword>
<organism evidence="11 12">
    <name type="scientific">Pyricularia grisea</name>
    <name type="common">Crabgrass-specific blast fungus</name>
    <name type="synonym">Magnaporthe grisea</name>
    <dbReference type="NCBI Taxonomy" id="148305"/>
    <lineage>
        <taxon>Eukaryota</taxon>
        <taxon>Fungi</taxon>
        <taxon>Dikarya</taxon>
        <taxon>Ascomycota</taxon>
        <taxon>Pezizomycotina</taxon>
        <taxon>Sordariomycetes</taxon>
        <taxon>Sordariomycetidae</taxon>
        <taxon>Magnaporthales</taxon>
        <taxon>Pyriculariaceae</taxon>
        <taxon>Pyricularia</taxon>
    </lineage>
</organism>
<dbReference type="PANTHER" id="PTHR43806:SF58">
    <property type="entry name" value="ALKALINE PROTEASE 1-RELATED"/>
    <property type="match status" value="1"/>
</dbReference>
<dbReference type="PROSITE" id="PS00137">
    <property type="entry name" value="SUBTILASE_HIS"/>
    <property type="match status" value="1"/>
</dbReference>
<dbReference type="InterPro" id="IPR000209">
    <property type="entry name" value="Peptidase_S8/S53_dom"/>
</dbReference>
<dbReference type="InterPro" id="IPR023827">
    <property type="entry name" value="Peptidase_S8_Asp-AS"/>
</dbReference>
<dbReference type="PRINTS" id="PR00723">
    <property type="entry name" value="SUBTILISIN"/>
</dbReference>
<dbReference type="Pfam" id="PF05922">
    <property type="entry name" value="Inhibitor_I9"/>
    <property type="match status" value="1"/>
</dbReference>
<feature type="signal peptide" evidence="8">
    <location>
        <begin position="1"/>
        <end position="15"/>
    </location>
</feature>
<sequence>MKAFIITILIGVATALDVVPGSYIIQLKPGTSASAHHRAVRSLLRKRDSTIQSFSIGKDFNAYAATALSTEDAAALSGRDDVLFVEPDFYISVDDFNRTDLELEPRALTTQSPSGVWSLSDVSHRAAGANEYVYDDSAGAGQTVYVVDTGIRISHQEFEGRARFGFSGVTGGTAFEEDGDGHGTHVAGTVAGKTYGVAKKAQVVAVKVFGSDGTGQASWLLAGITWAVNDILARNAVSSSVINLSLSTNGPSTSLEGAVRAAWNQGIVSVSAAGNSDSPAANLSPARIAETITVGMTRADRRRSQIIPNIYGSNWGPELDVFAPGEEILSAGWRSDTDTRTTTGTSMATPLVAGLISYLRALEGGLASPSSVKARLVALGHKGVVTDPKGSPNVLVYNGSGR</sequence>
<dbReference type="InterPro" id="IPR015500">
    <property type="entry name" value="Peptidase_S8_subtilisin-rel"/>
</dbReference>
<evidence type="ECO:0000256" key="4">
    <source>
        <dbReference type="ARBA" id="ARBA00022801"/>
    </source>
</evidence>
<dbReference type="Proteomes" id="UP001059893">
    <property type="component" value="Unassembled WGS sequence"/>
</dbReference>
<keyword evidence="4 6" id="KW-0378">Hydrolase</keyword>
<proteinExistence type="inferred from homology"/>
<dbReference type="EMBL" id="JABSND010000065">
    <property type="protein sequence ID" value="KAI6299645.1"/>
    <property type="molecule type" value="Genomic_DNA"/>
</dbReference>
<feature type="domain" description="Inhibitor I9" evidence="10">
    <location>
        <begin position="22"/>
        <end position="90"/>
    </location>
</feature>
<evidence type="ECO:0000256" key="3">
    <source>
        <dbReference type="ARBA" id="ARBA00022729"/>
    </source>
</evidence>
<evidence type="ECO:0000259" key="9">
    <source>
        <dbReference type="Pfam" id="PF00082"/>
    </source>
</evidence>
<dbReference type="PROSITE" id="PS00136">
    <property type="entry name" value="SUBTILASE_ASP"/>
    <property type="match status" value="1"/>
</dbReference>
<evidence type="ECO:0000256" key="6">
    <source>
        <dbReference type="PROSITE-ProRule" id="PRU01240"/>
    </source>
</evidence>
<protein>
    <submittedName>
        <fullName evidence="11">Uncharacterized protein</fullName>
    </submittedName>
</protein>
<evidence type="ECO:0000256" key="7">
    <source>
        <dbReference type="RuleBase" id="RU003355"/>
    </source>
</evidence>
<gene>
    <name evidence="11" type="ORF">MCOR33_004454</name>
</gene>
<evidence type="ECO:0000256" key="8">
    <source>
        <dbReference type="SAM" id="SignalP"/>
    </source>
</evidence>
<dbReference type="PROSITE" id="PS51892">
    <property type="entry name" value="SUBTILASE"/>
    <property type="match status" value="1"/>
</dbReference>
<dbReference type="PANTHER" id="PTHR43806">
    <property type="entry name" value="PEPTIDASE S8"/>
    <property type="match status" value="1"/>
</dbReference>
<dbReference type="CDD" id="cd04077">
    <property type="entry name" value="Peptidases_S8_PCSK9_ProteinaseK_like"/>
    <property type="match status" value="1"/>
</dbReference>
<dbReference type="Pfam" id="PF00082">
    <property type="entry name" value="Peptidase_S8"/>
    <property type="match status" value="1"/>
</dbReference>
<evidence type="ECO:0000256" key="5">
    <source>
        <dbReference type="ARBA" id="ARBA00022825"/>
    </source>
</evidence>
<dbReference type="SUPFAM" id="SSF52743">
    <property type="entry name" value="Subtilisin-like"/>
    <property type="match status" value="1"/>
</dbReference>
<dbReference type="Gene3D" id="3.40.50.200">
    <property type="entry name" value="Peptidase S8/S53 domain"/>
    <property type="match status" value="1"/>
</dbReference>
<evidence type="ECO:0000259" key="10">
    <source>
        <dbReference type="Pfam" id="PF05922"/>
    </source>
</evidence>
<comment type="caution">
    <text evidence="11">The sequence shown here is derived from an EMBL/GenBank/DDBJ whole genome shotgun (WGS) entry which is preliminary data.</text>
</comment>
<name>A0ABQ8NN39_PYRGI</name>